<keyword evidence="2" id="KW-1185">Reference proteome</keyword>
<dbReference type="RefSeq" id="WP_186549501.1">
    <property type="nucleotide sequence ID" value="NZ_CP077091.1"/>
</dbReference>
<dbReference type="KEGG" id="phv:HU739_015455"/>
<dbReference type="EMBL" id="CP077091">
    <property type="protein sequence ID" value="QXI15317.1"/>
    <property type="molecule type" value="Genomic_DNA"/>
</dbReference>
<protein>
    <submittedName>
        <fullName evidence="1">Uncharacterized protein</fullName>
    </submittedName>
</protein>
<evidence type="ECO:0000313" key="1">
    <source>
        <dbReference type="EMBL" id="QXI15317.1"/>
    </source>
</evidence>
<proteinExistence type="predicted"/>
<gene>
    <name evidence="1" type="ORF">HU739_015455</name>
</gene>
<reference evidence="1 2" key="1">
    <citation type="journal article" date="2020" name="Microorganisms">
        <title>Reliable Identification of Environmental Pseudomonas Isolates Using the rpoD Gene.</title>
        <authorList>
            <consortium name="The Broad Institute Genome Sequencing Platform"/>
            <person name="Girard L."/>
            <person name="Lood C."/>
            <person name="Rokni-Zadeh H."/>
            <person name="van Noort V."/>
            <person name="Lavigne R."/>
            <person name="De Mot R."/>
        </authorList>
    </citation>
    <scope>NUCLEOTIDE SEQUENCE [LARGE SCALE GENOMIC DNA]</scope>
    <source>
        <strain evidence="1 2">SWRI65</strain>
    </source>
</reference>
<dbReference type="Proteomes" id="UP000631521">
    <property type="component" value="Chromosome"/>
</dbReference>
<sequence length="127" mass="14715">MPDKQLPVDLKKKIQQLMIDVSGPDYGDIRVKSENFYIKINQPDPKNYYAHLSVEAKGSDTYVSTEDFVSKINQYLRYDGNEEISTEEAGEIIGFQRMYAPYTQNVMYEDNGKKMYCSVSIFVEIKD</sequence>
<reference evidence="1 2" key="2">
    <citation type="journal article" date="2021" name="Microorganisms">
        <title>The Ever-Expanding Pseudomonas Genus: Description of 43 New Species and Partition of the Pseudomonas putida Group.</title>
        <authorList>
            <person name="Girard L."/>
            <person name="Lood C."/>
            <person name="Hofte M."/>
            <person name="Vandamme P."/>
            <person name="Rokni-Zadeh H."/>
            <person name="van Noort V."/>
            <person name="Lavigne R."/>
            <person name="De Mot R."/>
        </authorList>
    </citation>
    <scope>NUCLEOTIDE SEQUENCE [LARGE SCALE GENOMIC DNA]</scope>
    <source>
        <strain evidence="1 2">SWRI65</strain>
    </source>
</reference>
<name>A0A9E6NVU6_9PSED</name>
<organism evidence="1 2">
    <name type="scientific">Pseudomonas hamedanensis</name>
    <dbReference type="NCBI Taxonomy" id="2745504"/>
    <lineage>
        <taxon>Bacteria</taxon>
        <taxon>Pseudomonadati</taxon>
        <taxon>Pseudomonadota</taxon>
        <taxon>Gammaproteobacteria</taxon>
        <taxon>Pseudomonadales</taxon>
        <taxon>Pseudomonadaceae</taxon>
        <taxon>Pseudomonas</taxon>
    </lineage>
</organism>
<evidence type="ECO:0000313" key="2">
    <source>
        <dbReference type="Proteomes" id="UP000631521"/>
    </source>
</evidence>
<accession>A0A9E6NVU6</accession>
<dbReference type="AlphaFoldDB" id="A0A9E6NVU6"/>